<proteinExistence type="predicted"/>
<gene>
    <name evidence="1" type="ORF">SEMRO_2800_G337350.1</name>
</gene>
<evidence type="ECO:0000313" key="2">
    <source>
        <dbReference type="Proteomes" id="UP001153069"/>
    </source>
</evidence>
<protein>
    <submittedName>
        <fullName evidence="1">Uncharacterized protein</fullName>
    </submittedName>
</protein>
<accession>A0A9N8F2S8</accession>
<dbReference type="AlphaFoldDB" id="A0A9N8F2S8"/>
<dbReference type="Proteomes" id="UP001153069">
    <property type="component" value="Unassembled WGS sequence"/>
</dbReference>
<sequence>MATAKKKVSMGGVDSKIQFELNHPPTSQWFKLQEQFKKQQITLEPFTANIHKDQHNQMGMIQQCERFIQLLIQYTSERTPPDVLRWQEILPDLSRQKREILPTKESDSAAYKEFKPFVIFVGRMVITNPSVFGKDFTPMGNTGTIDETNISQLWLATQYRYGSNWQLYVQNIKWDRIQNKDAKTIERPPISSYKPPRTNPNQIAKNKMRPMNHVTYFEIQTTCQGPADASERNSIAQTRTAKFLDVLLYGVNTGDKDARVVHIDPKKVKDTATETSFGVLISKQKITPIGEWKRNSVEINSEQPLSRM</sequence>
<name>A0A9N8F2S8_9STRA</name>
<reference evidence="1" key="1">
    <citation type="submission" date="2020-06" db="EMBL/GenBank/DDBJ databases">
        <authorList>
            <consortium name="Plant Systems Biology data submission"/>
        </authorList>
    </citation>
    <scope>NUCLEOTIDE SEQUENCE</scope>
    <source>
        <strain evidence="1">D6</strain>
    </source>
</reference>
<organism evidence="1 2">
    <name type="scientific">Seminavis robusta</name>
    <dbReference type="NCBI Taxonomy" id="568900"/>
    <lineage>
        <taxon>Eukaryota</taxon>
        <taxon>Sar</taxon>
        <taxon>Stramenopiles</taxon>
        <taxon>Ochrophyta</taxon>
        <taxon>Bacillariophyta</taxon>
        <taxon>Bacillariophyceae</taxon>
        <taxon>Bacillariophycidae</taxon>
        <taxon>Naviculales</taxon>
        <taxon>Naviculaceae</taxon>
        <taxon>Seminavis</taxon>
    </lineage>
</organism>
<evidence type="ECO:0000313" key="1">
    <source>
        <dbReference type="EMBL" id="CAB9530236.1"/>
    </source>
</evidence>
<keyword evidence="2" id="KW-1185">Reference proteome</keyword>
<feature type="non-terminal residue" evidence="1">
    <location>
        <position position="308"/>
    </location>
</feature>
<dbReference type="EMBL" id="CAICTM010002798">
    <property type="protein sequence ID" value="CAB9530236.1"/>
    <property type="molecule type" value="Genomic_DNA"/>
</dbReference>
<comment type="caution">
    <text evidence="1">The sequence shown here is derived from an EMBL/GenBank/DDBJ whole genome shotgun (WGS) entry which is preliminary data.</text>
</comment>